<dbReference type="AlphaFoldDB" id="A0AAV8XRG0"/>
<organism evidence="9 10">
    <name type="scientific">Aromia moschata</name>
    <dbReference type="NCBI Taxonomy" id="1265417"/>
    <lineage>
        <taxon>Eukaryota</taxon>
        <taxon>Metazoa</taxon>
        <taxon>Ecdysozoa</taxon>
        <taxon>Arthropoda</taxon>
        <taxon>Hexapoda</taxon>
        <taxon>Insecta</taxon>
        <taxon>Pterygota</taxon>
        <taxon>Neoptera</taxon>
        <taxon>Endopterygota</taxon>
        <taxon>Coleoptera</taxon>
        <taxon>Polyphaga</taxon>
        <taxon>Cucujiformia</taxon>
        <taxon>Chrysomeloidea</taxon>
        <taxon>Cerambycidae</taxon>
        <taxon>Cerambycinae</taxon>
        <taxon>Callichromatini</taxon>
        <taxon>Aromia</taxon>
    </lineage>
</organism>
<dbReference type="GO" id="GO:0046872">
    <property type="term" value="F:metal ion binding"/>
    <property type="evidence" value="ECO:0007669"/>
    <property type="project" value="UniProtKB-KW"/>
</dbReference>
<comment type="caution">
    <text evidence="9">The sequence shown here is derived from an EMBL/GenBank/DDBJ whole genome shotgun (WGS) entry which is preliminary data.</text>
</comment>
<keyword evidence="4" id="KW-0235">DNA replication</keyword>
<keyword evidence="5" id="KW-0479">Metal-binding</keyword>
<evidence type="ECO:0000256" key="2">
    <source>
        <dbReference type="ARBA" id="ARBA00022485"/>
    </source>
</evidence>
<dbReference type="GO" id="GO:0051539">
    <property type="term" value="F:4 iron, 4 sulfur cluster binding"/>
    <property type="evidence" value="ECO:0007669"/>
    <property type="project" value="UniProtKB-KW"/>
</dbReference>
<reference evidence="9" key="1">
    <citation type="journal article" date="2023" name="Insect Mol. Biol.">
        <title>Genome sequencing provides insights into the evolution of gene families encoding plant cell wall-degrading enzymes in longhorned beetles.</title>
        <authorList>
            <person name="Shin N.R."/>
            <person name="Okamura Y."/>
            <person name="Kirsch R."/>
            <person name="Pauchet Y."/>
        </authorList>
    </citation>
    <scope>NUCLEOTIDE SEQUENCE</scope>
    <source>
        <strain evidence="9">AMC_N1</strain>
    </source>
</reference>
<keyword evidence="3" id="KW-0639">Primosome</keyword>
<keyword evidence="10" id="KW-1185">Reference proteome</keyword>
<keyword evidence="7" id="KW-0411">Iron-sulfur</keyword>
<evidence type="ECO:0000256" key="5">
    <source>
        <dbReference type="ARBA" id="ARBA00022723"/>
    </source>
</evidence>
<dbReference type="PANTHER" id="PTHR10537">
    <property type="entry name" value="DNA PRIMASE LARGE SUBUNIT"/>
    <property type="match status" value="1"/>
</dbReference>
<dbReference type="GO" id="GO:0005658">
    <property type="term" value="C:alpha DNA polymerase:primase complex"/>
    <property type="evidence" value="ECO:0007669"/>
    <property type="project" value="TreeGrafter"/>
</dbReference>
<dbReference type="EMBL" id="JAPWTK010000386">
    <property type="protein sequence ID" value="KAJ8941153.1"/>
    <property type="molecule type" value="Genomic_DNA"/>
</dbReference>
<dbReference type="Pfam" id="PF04104">
    <property type="entry name" value="DNA_primase_lrg"/>
    <property type="match status" value="1"/>
</dbReference>
<dbReference type="GO" id="GO:0006269">
    <property type="term" value="P:DNA replication, synthesis of primer"/>
    <property type="evidence" value="ECO:0007669"/>
    <property type="project" value="UniProtKB-KW"/>
</dbReference>
<dbReference type="InterPro" id="IPR007238">
    <property type="entry name" value="DNA_primase_lsu_euk/arc"/>
</dbReference>
<evidence type="ECO:0000313" key="9">
    <source>
        <dbReference type="EMBL" id="KAJ8941153.1"/>
    </source>
</evidence>
<keyword evidence="2" id="KW-0004">4Fe-4S</keyword>
<keyword evidence="6" id="KW-0408">Iron</keyword>
<accession>A0AAV8XRG0</accession>
<dbReference type="InterPro" id="IPR058560">
    <property type="entry name" value="DNA_primase_C"/>
</dbReference>
<comment type="cofactor">
    <cofactor evidence="1">
        <name>[4Fe-4S] cluster</name>
        <dbReference type="ChEBI" id="CHEBI:49883"/>
    </cofactor>
</comment>
<proteinExistence type="predicted"/>
<evidence type="ECO:0000256" key="3">
    <source>
        <dbReference type="ARBA" id="ARBA00022515"/>
    </source>
</evidence>
<evidence type="ECO:0000256" key="1">
    <source>
        <dbReference type="ARBA" id="ARBA00001966"/>
    </source>
</evidence>
<dbReference type="GO" id="GO:0006270">
    <property type="term" value="P:DNA replication initiation"/>
    <property type="evidence" value="ECO:0007669"/>
    <property type="project" value="TreeGrafter"/>
</dbReference>
<evidence type="ECO:0000313" key="10">
    <source>
        <dbReference type="Proteomes" id="UP001162162"/>
    </source>
</evidence>
<evidence type="ECO:0000256" key="7">
    <source>
        <dbReference type="ARBA" id="ARBA00023014"/>
    </source>
</evidence>
<evidence type="ECO:0000256" key="4">
    <source>
        <dbReference type="ARBA" id="ARBA00022705"/>
    </source>
</evidence>
<evidence type="ECO:0000259" key="8">
    <source>
        <dbReference type="Pfam" id="PF04104"/>
    </source>
</evidence>
<dbReference type="PANTHER" id="PTHR10537:SF3">
    <property type="entry name" value="DNA PRIMASE LARGE SUBUNIT"/>
    <property type="match status" value="1"/>
</dbReference>
<name>A0AAV8XRG0_9CUCU</name>
<protein>
    <recommendedName>
        <fullName evidence="8">DNA primase large subunit C-terminal domain-containing protein</fullName>
    </recommendedName>
</protein>
<gene>
    <name evidence="9" type="ORF">NQ318_004273</name>
</gene>
<dbReference type="Proteomes" id="UP001162162">
    <property type="component" value="Unassembled WGS sequence"/>
</dbReference>
<sequence>MIHGVLRENHHLKYDCKMQYGLFLKSLGLAYEDAMEFWKREFTRKMSNDTYNRKYQYLFKHQYGKVGGRIDYRGYDCERICDMEPGPGQHHGCPFKHWDRETLVEKCRADKVNATYLQEIFSLVDRRKFKEACTAYFCATHKVLRESIVQSPNEYVKESFEIEIAVDSYLGAIFESCDTDRVDEVHQFLILEHLLLHSALLFLAALLCVAQNTKSDSDDNIPQTPKYQAKENSPSATAIFFDLAYIVGSVLTSPSLTIREHYILSLLSSVGGVEHLLGSTMGMMVRLTRLVSVPLNRKQ</sequence>
<evidence type="ECO:0000256" key="6">
    <source>
        <dbReference type="ARBA" id="ARBA00023004"/>
    </source>
</evidence>
<feature type="domain" description="DNA primase large subunit C-terminal" evidence="8">
    <location>
        <begin position="2"/>
        <end position="155"/>
    </location>
</feature>